<evidence type="ECO:0000313" key="5">
    <source>
        <dbReference type="EMBL" id="GBG07958.1"/>
    </source>
</evidence>
<evidence type="ECO:0000256" key="3">
    <source>
        <dbReference type="ARBA" id="ARBA00023125"/>
    </source>
</evidence>
<keyword evidence="2" id="KW-0226">DNA condensation</keyword>
<dbReference type="GO" id="GO:1990103">
    <property type="term" value="C:DnaA-HU complex"/>
    <property type="evidence" value="ECO:0007669"/>
    <property type="project" value="UniProtKB-ARBA"/>
</dbReference>
<keyword evidence="3 5" id="KW-0238">DNA-binding</keyword>
<evidence type="ECO:0000313" key="6">
    <source>
        <dbReference type="Proteomes" id="UP000245202"/>
    </source>
</evidence>
<dbReference type="GO" id="GO:0003677">
    <property type="term" value="F:DNA binding"/>
    <property type="evidence" value="ECO:0007669"/>
    <property type="project" value="UniProtKB-KW"/>
</dbReference>
<comment type="caution">
    <text evidence="5">The sequence shown here is derived from an EMBL/GenBank/DDBJ whole genome shotgun (WGS) entry which is preliminary data.</text>
</comment>
<evidence type="ECO:0000256" key="1">
    <source>
        <dbReference type="ARBA" id="ARBA00010529"/>
    </source>
</evidence>
<name>A0A2R5ESD5_9BACL</name>
<protein>
    <submittedName>
        <fullName evidence="5">DNA-binding protein</fullName>
    </submittedName>
</protein>
<dbReference type="AlphaFoldDB" id="A0A2R5ESD5"/>
<keyword evidence="6" id="KW-1185">Reference proteome</keyword>
<dbReference type="PRINTS" id="PR01727">
    <property type="entry name" value="DNABINDINGHU"/>
</dbReference>
<dbReference type="Pfam" id="PF00216">
    <property type="entry name" value="Bac_DNA_binding"/>
    <property type="match status" value="1"/>
</dbReference>
<dbReference type="SUPFAM" id="SSF47729">
    <property type="entry name" value="IHF-like DNA-binding proteins"/>
    <property type="match status" value="1"/>
</dbReference>
<dbReference type="Gene3D" id="4.10.520.10">
    <property type="entry name" value="IHF-like DNA-binding proteins"/>
    <property type="match status" value="1"/>
</dbReference>
<dbReference type="EMBL" id="BDQX01000119">
    <property type="protein sequence ID" value="GBG07958.1"/>
    <property type="molecule type" value="Genomic_DNA"/>
</dbReference>
<dbReference type="PANTHER" id="PTHR33175:SF3">
    <property type="entry name" value="DNA-BINDING PROTEIN HU-BETA"/>
    <property type="match status" value="1"/>
</dbReference>
<gene>
    <name evidence="5" type="ORF">PAT3040_02523</name>
</gene>
<dbReference type="PANTHER" id="PTHR33175">
    <property type="entry name" value="DNA-BINDING PROTEIN HU"/>
    <property type="match status" value="1"/>
</dbReference>
<sequence length="91" mass="9816">MMNKTDLINNIAEKSGLTKRDVEAVLNGFLGEVTDALAGGDKVQLIGFGTFETRKRSGRVGRNPQTGKEITIPESKVPAFKAGNKLKEAIK</sequence>
<dbReference type="PROSITE" id="PS00045">
    <property type="entry name" value="HISTONE_LIKE"/>
    <property type="match status" value="1"/>
</dbReference>
<dbReference type="CDD" id="cd13831">
    <property type="entry name" value="HU"/>
    <property type="match status" value="1"/>
</dbReference>
<dbReference type="InterPro" id="IPR010992">
    <property type="entry name" value="IHF-like_DNA-bd_dom_sf"/>
</dbReference>
<proteinExistence type="inferred from homology"/>
<dbReference type="GO" id="GO:0042802">
    <property type="term" value="F:identical protein binding"/>
    <property type="evidence" value="ECO:0007669"/>
    <property type="project" value="UniProtKB-ARBA"/>
</dbReference>
<comment type="similarity">
    <text evidence="1 4">Belongs to the bacterial histone-like protein family.</text>
</comment>
<organism evidence="5 6">
    <name type="scientific">Paenibacillus agaridevorans</name>
    <dbReference type="NCBI Taxonomy" id="171404"/>
    <lineage>
        <taxon>Bacteria</taxon>
        <taxon>Bacillati</taxon>
        <taxon>Bacillota</taxon>
        <taxon>Bacilli</taxon>
        <taxon>Bacillales</taxon>
        <taxon>Paenibacillaceae</taxon>
        <taxon>Paenibacillus</taxon>
    </lineage>
</organism>
<dbReference type="Proteomes" id="UP000245202">
    <property type="component" value="Unassembled WGS sequence"/>
</dbReference>
<dbReference type="InterPro" id="IPR000119">
    <property type="entry name" value="Hist_DNA-bd"/>
</dbReference>
<accession>A0A2R5ESD5</accession>
<evidence type="ECO:0000256" key="2">
    <source>
        <dbReference type="ARBA" id="ARBA00023067"/>
    </source>
</evidence>
<dbReference type="GO" id="GO:1990178">
    <property type="term" value="C:HU-DNA complex"/>
    <property type="evidence" value="ECO:0007669"/>
    <property type="project" value="UniProtKB-ARBA"/>
</dbReference>
<evidence type="ECO:0000256" key="4">
    <source>
        <dbReference type="RuleBase" id="RU003939"/>
    </source>
</evidence>
<reference evidence="5 6" key="1">
    <citation type="submission" date="2017-08" db="EMBL/GenBank/DDBJ databases">
        <title>Substantial Increase in Enzyme Production by Combined Drug-Resistance Mutations in Paenibacillus agaridevorans.</title>
        <authorList>
            <person name="Tanaka Y."/>
            <person name="Funane K."/>
            <person name="Hosaka T."/>
            <person name="Shiwa Y."/>
            <person name="Fujita N."/>
            <person name="Miyazaki T."/>
            <person name="Yoshikawa H."/>
            <person name="Murakami K."/>
            <person name="Kasahara K."/>
            <person name="Inaoka T."/>
            <person name="Hiraga Y."/>
            <person name="Ochi K."/>
        </authorList>
    </citation>
    <scope>NUCLEOTIDE SEQUENCE [LARGE SCALE GENOMIC DNA]</scope>
    <source>
        <strain evidence="5 6">T-3040</strain>
    </source>
</reference>
<dbReference type="GO" id="GO:0030527">
    <property type="term" value="F:structural constituent of chromatin"/>
    <property type="evidence" value="ECO:0007669"/>
    <property type="project" value="InterPro"/>
</dbReference>
<dbReference type="InterPro" id="IPR020816">
    <property type="entry name" value="Histone-like_DNA-bd_CS"/>
</dbReference>
<dbReference type="SMART" id="SM00411">
    <property type="entry name" value="BHL"/>
    <property type="match status" value="1"/>
</dbReference>
<dbReference type="GO" id="GO:0030261">
    <property type="term" value="P:chromosome condensation"/>
    <property type="evidence" value="ECO:0007669"/>
    <property type="project" value="UniProtKB-KW"/>
</dbReference>
<dbReference type="FunFam" id="4.10.520.10:FF:000001">
    <property type="entry name" value="DNA-binding protein HU"/>
    <property type="match status" value="1"/>
</dbReference>
<dbReference type="GO" id="GO:0010467">
    <property type="term" value="P:gene expression"/>
    <property type="evidence" value="ECO:0007669"/>
    <property type="project" value="UniProtKB-ARBA"/>
</dbReference>
<dbReference type="GO" id="GO:0006270">
    <property type="term" value="P:DNA replication initiation"/>
    <property type="evidence" value="ECO:0007669"/>
    <property type="project" value="UniProtKB-ARBA"/>
</dbReference>
<dbReference type="GO" id="GO:0005829">
    <property type="term" value="C:cytosol"/>
    <property type="evidence" value="ECO:0007669"/>
    <property type="project" value="UniProtKB-ARBA"/>
</dbReference>